<sequence>MEFYKSTLPSHLFCAIIILWNNRVTARALASHVIHKMGGGANVFQFSRPNGFWAVNHSIAYLYL</sequence>
<evidence type="ECO:0000313" key="2">
    <source>
        <dbReference type="EMBL" id="GEA38292.1"/>
    </source>
</evidence>
<dbReference type="EMBL" id="BJLB01000001">
    <property type="protein sequence ID" value="GEA35070.1"/>
    <property type="molecule type" value="Genomic_DNA"/>
</dbReference>
<reference evidence="2 3" key="1">
    <citation type="submission" date="2019-06" db="EMBL/GenBank/DDBJ databases">
        <title>Draft genome sequence of [Clostridium] clostridioforme NBRC 113352.</title>
        <authorList>
            <person name="Miura T."/>
            <person name="Furukawa M."/>
            <person name="Shimamura M."/>
            <person name="Ohyama Y."/>
            <person name="Yamazoe A."/>
            <person name="Kawasaki H."/>
        </authorList>
    </citation>
    <scope>NUCLEOTIDE SEQUENCE [LARGE SCALE GENOMIC DNA]</scope>
    <source>
        <strain evidence="2 3">NBRC 113352</strain>
    </source>
</reference>
<evidence type="ECO:0000313" key="1">
    <source>
        <dbReference type="EMBL" id="GEA35070.1"/>
    </source>
</evidence>
<dbReference type="AlphaFoldDB" id="A0A829VWE6"/>
<comment type="caution">
    <text evidence="2">The sequence shown here is derived from an EMBL/GenBank/DDBJ whole genome shotgun (WGS) entry which is preliminary data.</text>
</comment>
<dbReference type="EMBL" id="BJLB01000001">
    <property type="protein sequence ID" value="GEA38292.1"/>
    <property type="molecule type" value="Genomic_DNA"/>
</dbReference>
<dbReference type="Proteomes" id="UP000315200">
    <property type="component" value="Unassembled WGS sequence"/>
</dbReference>
<evidence type="ECO:0000313" key="3">
    <source>
        <dbReference type="Proteomes" id="UP000315200"/>
    </source>
</evidence>
<accession>A0A829VWE6</accession>
<protein>
    <submittedName>
        <fullName evidence="2">Uncharacterized protein</fullName>
    </submittedName>
</protein>
<proteinExistence type="predicted"/>
<gene>
    <name evidence="1" type="ORF">Ccl03g_07830</name>
    <name evidence="2" type="ORF">Ccl03g_40050</name>
</gene>
<organism evidence="2 3">
    <name type="scientific">Enterocloster clostridioformis</name>
    <dbReference type="NCBI Taxonomy" id="1531"/>
    <lineage>
        <taxon>Bacteria</taxon>
        <taxon>Bacillati</taxon>
        <taxon>Bacillota</taxon>
        <taxon>Clostridia</taxon>
        <taxon>Lachnospirales</taxon>
        <taxon>Lachnospiraceae</taxon>
        <taxon>Enterocloster</taxon>
    </lineage>
</organism>
<name>A0A829VWE6_9FIRM</name>